<sequence>MKISKSIEQGIYVILMMAVQTAHAPLKSQLLSQRLEVSDSYLKKILRKLVTAGLIESVASKDGGFIIHKSVADITLYDVCAALDDLDTLTLPTLHLAAKIFPGDAAHIQRSEDIAVDAFTTAHDAYAASLKQVPLSHFLEAGSYESGVVDWRQL</sequence>
<dbReference type="Proteomes" id="UP001596283">
    <property type="component" value="Unassembled WGS sequence"/>
</dbReference>
<dbReference type="PROSITE" id="PS51197">
    <property type="entry name" value="HTH_RRF2_2"/>
    <property type="match status" value="1"/>
</dbReference>
<dbReference type="InterPro" id="IPR036388">
    <property type="entry name" value="WH-like_DNA-bd_sf"/>
</dbReference>
<gene>
    <name evidence="1" type="ORF">ACFP1C_06305</name>
</gene>
<proteinExistence type="predicted"/>
<evidence type="ECO:0000313" key="2">
    <source>
        <dbReference type="Proteomes" id="UP001596283"/>
    </source>
</evidence>
<dbReference type="InterPro" id="IPR036390">
    <property type="entry name" value="WH_DNA-bd_sf"/>
</dbReference>
<dbReference type="RefSeq" id="WP_125686317.1">
    <property type="nucleotide sequence ID" value="NZ_JBHSSI010000034.1"/>
</dbReference>
<dbReference type="Gene3D" id="1.10.10.10">
    <property type="entry name" value="Winged helix-like DNA-binding domain superfamily/Winged helix DNA-binding domain"/>
    <property type="match status" value="1"/>
</dbReference>
<dbReference type="Pfam" id="PF02082">
    <property type="entry name" value="Rrf2"/>
    <property type="match status" value="1"/>
</dbReference>
<dbReference type="PANTHER" id="PTHR33221">
    <property type="entry name" value="WINGED HELIX-TURN-HELIX TRANSCRIPTIONAL REGULATOR, RRF2 FAMILY"/>
    <property type="match status" value="1"/>
</dbReference>
<dbReference type="SUPFAM" id="SSF46785">
    <property type="entry name" value="Winged helix' DNA-binding domain"/>
    <property type="match status" value="1"/>
</dbReference>
<evidence type="ECO:0000313" key="1">
    <source>
        <dbReference type="EMBL" id="MFC6260559.1"/>
    </source>
</evidence>
<keyword evidence="2" id="KW-1185">Reference proteome</keyword>
<reference evidence="2" key="1">
    <citation type="journal article" date="2019" name="Int. J. Syst. Evol. Microbiol.">
        <title>The Global Catalogue of Microorganisms (GCM) 10K type strain sequencing project: providing services to taxonomists for standard genome sequencing and annotation.</title>
        <authorList>
            <consortium name="The Broad Institute Genomics Platform"/>
            <consortium name="The Broad Institute Genome Sequencing Center for Infectious Disease"/>
            <person name="Wu L."/>
            <person name="Ma J."/>
        </authorList>
    </citation>
    <scope>NUCLEOTIDE SEQUENCE [LARGE SCALE GENOMIC DNA]</scope>
    <source>
        <strain evidence="2">CCM 8908</strain>
    </source>
</reference>
<dbReference type="PANTHER" id="PTHR33221:SF15">
    <property type="entry name" value="HTH-TYPE TRANSCRIPTIONAL REGULATOR YWGB-RELATED"/>
    <property type="match status" value="1"/>
</dbReference>
<comment type="caution">
    <text evidence="1">The sequence shown here is derived from an EMBL/GenBank/DDBJ whole genome shotgun (WGS) entry which is preliminary data.</text>
</comment>
<accession>A0ABW1TGH3</accession>
<dbReference type="EMBL" id="JBHSSI010000034">
    <property type="protein sequence ID" value="MFC6260559.1"/>
    <property type="molecule type" value="Genomic_DNA"/>
</dbReference>
<organism evidence="1 2">
    <name type="scientific">Levilactobacillus fujinensis</name>
    <dbReference type="NCBI Taxonomy" id="2486024"/>
    <lineage>
        <taxon>Bacteria</taxon>
        <taxon>Bacillati</taxon>
        <taxon>Bacillota</taxon>
        <taxon>Bacilli</taxon>
        <taxon>Lactobacillales</taxon>
        <taxon>Lactobacillaceae</taxon>
        <taxon>Levilactobacillus</taxon>
    </lineage>
</organism>
<protein>
    <submittedName>
        <fullName evidence="1">Rrf2 family transcriptional regulator</fullName>
    </submittedName>
</protein>
<name>A0ABW1TGH3_9LACO</name>
<dbReference type="InterPro" id="IPR000944">
    <property type="entry name" value="Tscrpt_reg_Rrf2"/>
</dbReference>